<keyword evidence="2" id="KW-0406">Ion transport</keyword>
<gene>
    <name evidence="4" type="ORF">SAMN04487943_11298</name>
</gene>
<evidence type="ECO:0000313" key="5">
    <source>
        <dbReference type="Proteomes" id="UP000198565"/>
    </source>
</evidence>
<feature type="transmembrane region" description="Helical" evidence="3">
    <location>
        <begin position="6"/>
        <end position="26"/>
    </location>
</feature>
<dbReference type="GO" id="GO:1902600">
    <property type="term" value="P:proton transmembrane transport"/>
    <property type="evidence" value="ECO:0007669"/>
    <property type="project" value="UniProtKB-KW"/>
</dbReference>
<dbReference type="Proteomes" id="UP000198565">
    <property type="component" value="Unassembled WGS sequence"/>
</dbReference>
<keyword evidence="5" id="KW-1185">Reference proteome</keyword>
<feature type="transmembrane region" description="Helical" evidence="3">
    <location>
        <begin position="77"/>
        <end position="98"/>
    </location>
</feature>
<accession>A0A1I4PPW7</accession>
<keyword evidence="3" id="KW-0472">Membrane</keyword>
<evidence type="ECO:0000256" key="1">
    <source>
        <dbReference type="ARBA" id="ARBA00022781"/>
    </source>
</evidence>
<dbReference type="AlphaFoldDB" id="A0A1I4PPW7"/>
<proteinExistence type="predicted"/>
<protein>
    <submittedName>
        <fullName evidence="4">Uncharacterized protein</fullName>
    </submittedName>
</protein>
<dbReference type="EMBL" id="FOTR01000012">
    <property type="protein sequence ID" value="SFM29827.1"/>
    <property type="molecule type" value="Genomic_DNA"/>
</dbReference>
<evidence type="ECO:0000256" key="2">
    <source>
        <dbReference type="ARBA" id="ARBA00023065"/>
    </source>
</evidence>
<organism evidence="4 5">
    <name type="scientific">Gracilibacillus orientalis</name>
    <dbReference type="NCBI Taxonomy" id="334253"/>
    <lineage>
        <taxon>Bacteria</taxon>
        <taxon>Bacillati</taxon>
        <taxon>Bacillota</taxon>
        <taxon>Bacilli</taxon>
        <taxon>Bacillales</taxon>
        <taxon>Bacillaceae</taxon>
        <taxon>Gracilibacillus</taxon>
    </lineage>
</organism>
<reference evidence="5" key="1">
    <citation type="submission" date="2016-10" db="EMBL/GenBank/DDBJ databases">
        <authorList>
            <person name="Varghese N."/>
            <person name="Submissions S."/>
        </authorList>
    </citation>
    <scope>NUCLEOTIDE SEQUENCE [LARGE SCALE GENOMIC DNA]</scope>
    <source>
        <strain evidence="5">CGMCC 1.4250</strain>
    </source>
</reference>
<feature type="transmembrane region" description="Helical" evidence="3">
    <location>
        <begin position="50"/>
        <end position="71"/>
    </location>
</feature>
<dbReference type="STRING" id="334253.SAMN04487943_11298"/>
<dbReference type="InterPro" id="IPR038662">
    <property type="entry name" value="ATP_synth_F0_csu_sf"/>
</dbReference>
<keyword evidence="1" id="KW-0375">Hydrogen ion transport</keyword>
<keyword evidence="3" id="KW-0812">Transmembrane</keyword>
<evidence type="ECO:0000313" key="4">
    <source>
        <dbReference type="EMBL" id="SFM29827.1"/>
    </source>
</evidence>
<dbReference type="Gene3D" id="1.20.20.10">
    <property type="entry name" value="F1F0 ATP synthase subunit C"/>
    <property type="match status" value="1"/>
</dbReference>
<sequence length="147" mass="16502">MIAVWLFTVSSVLAGLGILFAFKRLMRGLSYRIKRNEFHFKGLQKDQIRFLIQVGLIEAIPIFMIILGFMFMGEESLSIASLIVPLLIILAVIVFCFLQIQKIKAEVMEVASNLNAEELSYVKSLSFIGYMTVLGIPILAIVAIFLV</sequence>
<keyword evidence="2" id="KW-0813">Transport</keyword>
<dbReference type="OrthoDB" id="2968238at2"/>
<feature type="transmembrane region" description="Helical" evidence="3">
    <location>
        <begin position="127"/>
        <end position="146"/>
    </location>
</feature>
<dbReference type="RefSeq" id="WP_091485305.1">
    <property type="nucleotide sequence ID" value="NZ_FOTR01000012.1"/>
</dbReference>
<keyword evidence="3" id="KW-1133">Transmembrane helix</keyword>
<evidence type="ECO:0000256" key="3">
    <source>
        <dbReference type="SAM" id="Phobius"/>
    </source>
</evidence>
<name>A0A1I4PPW7_9BACI</name>